<keyword evidence="2" id="KW-1185">Reference proteome</keyword>
<accession>A0ACC1NV27</accession>
<organism evidence="1 2">
    <name type="scientific">Zarea fungicola</name>
    <dbReference type="NCBI Taxonomy" id="93591"/>
    <lineage>
        <taxon>Eukaryota</taxon>
        <taxon>Fungi</taxon>
        <taxon>Dikarya</taxon>
        <taxon>Ascomycota</taxon>
        <taxon>Pezizomycotina</taxon>
        <taxon>Sordariomycetes</taxon>
        <taxon>Hypocreomycetidae</taxon>
        <taxon>Hypocreales</taxon>
        <taxon>Cordycipitaceae</taxon>
        <taxon>Zarea</taxon>
    </lineage>
</organism>
<evidence type="ECO:0000313" key="1">
    <source>
        <dbReference type="EMBL" id="KAJ2982269.1"/>
    </source>
</evidence>
<dbReference type="Proteomes" id="UP001143910">
    <property type="component" value="Unassembled WGS sequence"/>
</dbReference>
<evidence type="ECO:0000313" key="2">
    <source>
        <dbReference type="Proteomes" id="UP001143910"/>
    </source>
</evidence>
<protein>
    <submittedName>
        <fullName evidence="1">Uncharacterized protein</fullName>
    </submittedName>
</protein>
<comment type="caution">
    <text evidence="1">The sequence shown here is derived from an EMBL/GenBank/DDBJ whole genome shotgun (WGS) entry which is preliminary data.</text>
</comment>
<sequence length="454" mass="50255">MLTPNAAGEWDIVNNDGNRPRGEDPKEKRRIQNRIAQRVYQSGDRMKARMSELQAKLDRHERENEKQQQCSVENENEHSQSSIVPGATLATASTNPKSPAASNTADGSSSPMQASAMQANTPQSIPTIQHNSSNDTRTDRFDASVFNRGEKNIDSPPTSDHAPKADSWESAPHHHSTGFDTKMMPGHTHLRDSSHTEPQYIPAHSEKMDFSLDTVDVWKQSMTLLSDTSAVHDGINYPQIGGPSPSVDLGVMDNTPLSMSTPDNSSVDPSARRRRGSFGGILDHIHDAGFESFDALVTAYYIDDFGDGSPLANTQRLSRNRRLPKVLMDLFDAAQKWTAWERRGFHEEILKNSGSMLTAEGCAARNSLLAKLSPMLDEQDELGQAYPAESLNIMKKCLQDEVPNFWAFAMEMAADNTQSRQRDPSNTALAVTLLLNFAGRIPHNQLLRLIDCCL</sequence>
<proteinExistence type="predicted"/>
<name>A0ACC1NV27_9HYPO</name>
<dbReference type="EMBL" id="JANJQO010000085">
    <property type="protein sequence ID" value="KAJ2982269.1"/>
    <property type="molecule type" value="Genomic_DNA"/>
</dbReference>
<gene>
    <name evidence="1" type="ORF">NQ176_g1496</name>
</gene>
<reference evidence="1" key="1">
    <citation type="submission" date="2022-08" db="EMBL/GenBank/DDBJ databases">
        <title>Genome Sequence of Lecanicillium fungicola.</title>
        <authorList>
            <person name="Buettner E."/>
        </authorList>
    </citation>
    <scope>NUCLEOTIDE SEQUENCE</scope>
    <source>
        <strain evidence="1">Babe33</strain>
    </source>
</reference>